<accession>A0ABV8U9B5</accession>
<gene>
    <name evidence="3" type="ORF">ACFO5Q_04355</name>
</gene>
<feature type="transmembrane region" description="Helical" evidence="2">
    <location>
        <begin position="56"/>
        <end position="75"/>
    </location>
</feature>
<keyword evidence="2" id="KW-1133">Transmembrane helix</keyword>
<feature type="transmembrane region" description="Helical" evidence="2">
    <location>
        <begin position="26"/>
        <end position="50"/>
    </location>
</feature>
<feature type="transmembrane region" description="Helical" evidence="2">
    <location>
        <begin position="271"/>
        <end position="287"/>
    </location>
</feature>
<evidence type="ECO:0000313" key="4">
    <source>
        <dbReference type="Proteomes" id="UP001595776"/>
    </source>
</evidence>
<comment type="caution">
    <text evidence="3">The sequence shown here is derived from an EMBL/GenBank/DDBJ whole genome shotgun (WGS) entry which is preliminary data.</text>
</comment>
<keyword evidence="2" id="KW-0472">Membrane</keyword>
<dbReference type="PANTHER" id="PTHR11328">
    <property type="entry name" value="MAJOR FACILITATOR SUPERFAMILY DOMAIN-CONTAINING PROTEIN"/>
    <property type="match status" value="1"/>
</dbReference>
<dbReference type="Pfam" id="PF13347">
    <property type="entry name" value="MFS_2"/>
    <property type="match status" value="1"/>
</dbReference>
<protein>
    <submittedName>
        <fullName evidence="3">MFS transporter</fullName>
    </submittedName>
</protein>
<feature type="transmembrane region" description="Helical" evidence="2">
    <location>
        <begin position="239"/>
        <end position="259"/>
    </location>
</feature>
<feature type="transmembrane region" description="Helical" evidence="2">
    <location>
        <begin position="323"/>
        <end position="347"/>
    </location>
</feature>
<dbReference type="Proteomes" id="UP001595776">
    <property type="component" value="Unassembled WGS sequence"/>
</dbReference>
<keyword evidence="4" id="KW-1185">Reference proteome</keyword>
<feature type="transmembrane region" description="Helical" evidence="2">
    <location>
        <begin position="299"/>
        <end position="317"/>
    </location>
</feature>
<dbReference type="RefSeq" id="WP_082719855.1">
    <property type="nucleotide sequence ID" value="NZ_JBHSCR010000002.1"/>
</dbReference>
<dbReference type="InterPro" id="IPR039672">
    <property type="entry name" value="MFS_2"/>
</dbReference>
<evidence type="ECO:0000256" key="1">
    <source>
        <dbReference type="ARBA" id="ARBA00009617"/>
    </source>
</evidence>
<feature type="transmembrane region" description="Helical" evidence="2">
    <location>
        <begin position="368"/>
        <end position="390"/>
    </location>
</feature>
<dbReference type="EMBL" id="JBHSCR010000002">
    <property type="protein sequence ID" value="MFC4347068.1"/>
    <property type="molecule type" value="Genomic_DNA"/>
</dbReference>
<evidence type="ECO:0000256" key="2">
    <source>
        <dbReference type="SAM" id="Phobius"/>
    </source>
</evidence>
<reference evidence="4" key="1">
    <citation type="journal article" date="2019" name="Int. J. Syst. Evol. Microbiol.">
        <title>The Global Catalogue of Microorganisms (GCM) 10K type strain sequencing project: providing services to taxonomists for standard genome sequencing and annotation.</title>
        <authorList>
            <consortium name="The Broad Institute Genomics Platform"/>
            <consortium name="The Broad Institute Genome Sequencing Center for Infectious Disease"/>
            <person name="Wu L."/>
            <person name="Ma J."/>
        </authorList>
    </citation>
    <scope>NUCLEOTIDE SEQUENCE [LARGE SCALE GENOMIC DNA]</scope>
    <source>
        <strain evidence="4">CGMCC 1.15304</strain>
    </source>
</reference>
<proteinExistence type="inferred from homology"/>
<evidence type="ECO:0000313" key="3">
    <source>
        <dbReference type="EMBL" id="MFC4347068.1"/>
    </source>
</evidence>
<feature type="transmembrane region" description="Helical" evidence="2">
    <location>
        <begin position="188"/>
        <end position="208"/>
    </location>
</feature>
<feature type="transmembrane region" description="Helical" evidence="2">
    <location>
        <begin position="402"/>
        <end position="424"/>
    </location>
</feature>
<dbReference type="InterPro" id="IPR036259">
    <property type="entry name" value="MFS_trans_sf"/>
</dbReference>
<name>A0ABV8U9B5_9PROT</name>
<dbReference type="SUPFAM" id="SSF103473">
    <property type="entry name" value="MFS general substrate transporter"/>
    <property type="match status" value="1"/>
</dbReference>
<feature type="transmembrane region" description="Helical" evidence="2">
    <location>
        <begin position="165"/>
        <end position="182"/>
    </location>
</feature>
<feature type="transmembrane region" description="Helical" evidence="2">
    <location>
        <begin position="124"/>
        <end position="145"/>
    </location>
</feature>
<dbReference type="Gene3D" id="1.20.1250.20">
    <property type="entry name" value="MFS general substrate transporter like domains"/>
    <property type="match status" value="2"/>
</dbReference>
<comment type="similarity">
    <text evidence="1">Belongs to the sodium:galactoside symporter (TC 2.A.2) family.</text>
</comment>
<keyword evidence="2" id="KW-0812">Transmembrane</keyword>
<sequence>MSATMLSVKPEAETGAGSSIRHAVHLLLYGLPALALAFPLIPFAVYLPAYYAENKALGFTAVALALFLSRLIDMISDPLVGKLSDGTKNPVLKRKGWMAAGGVLAAAGLIQLCRPGSEVTPLYLGGWSALLYIGWTMVMIPYQAWGADIAADELETTRFTTAREGWSLVGMLCALALPIAYSGDILPVIPTLLIPVAASTMLLAMLCLPHGSNAATAHKSGASLKAIATSPKMRAFGSIWFFTATASAIPAALFPLYVSEVLMGTDAQKDMAILIYFAAAVLAMPLWARLSKGGNKKRIMATGMAVVCLAFPIATLLGPGQVAAFYGICIVTGFALAAELALGPSVLADIAKERGRLGHNEIASHFAIWGMISKLAFAFAILLAFGALGAAETITGGKVPPIVVALVYALMPALLKTAATIKLWRISEELD</sequence>
<feature type="transmembrane region" description="Helical" evidence="2">
    <location>
        <begin position="96"/>
        <end position="112"/>
    </location>
</feature>
<dbReference type="PANTHER" id="PTHR11328:SF24">
    <property type="entry name" value="MAJOR FACILITATOR SUPERFAMILY (MFS) PROFILE DOMAIN-CONTAINING PROTEIN"/>
    <property type="match status" value="1"/>
</dbReference>
<organism evidence="3 4">
    <name type="scientific">Kordiimonas lipolytica</name>
    <dbReference type="NCBI Taxonomy" id="1662421"/>
    <lineage>
        <taxon>Bacteria</taxon>
        <taxon>Pseudomonadati</taxon>
        <taxon>Pseudomonadota</taxon>
        <taxon>Alphaproteobacteria</taxon>
        <taxon>Kordiimonadales</taxon>
        <taxon>Kordiimonadaceae</taxon>
        <taxon>Kordiimonas</taxon>
    </lineage>
</organism>